<evidence type="ECO:0000313" key="2">
    <source>
        <dbReference type="Proteomes" id="UP001245285"/>
    </source>
</evidence>
<dbReference type="Proteomes" id="UP001245285">
    <property type="component" value="Unassembled WGS sequence"/>
</dbReference>
<evidence type="ECO:0000313" key="1">
    <source>
        <dbReference type="EMBL" id="MDT0647929.1"/>
    </source>
</evidence>
<dbReference type="EMBL" id="JAVRHO010000024">
    <property type="protein sequence ID" value="MDT0647929.1"/>
    <property type="molecule type" value="Genomic_DNA"/>
</dbReference>
<proteinExistence type="predicted"/>
<protein>
    <submittedName>
        <fullName evidence="1">DUF5995 family protein</fullName>
    </submittedName>
</protein>
<dbReference type="RefSeq" id="WP_311496029.1">
    <property type="nucleotide sequence ID" value="NZ_JAVRHO010000024.1"/>
</dbReference>
<reference evidence="1 2" key="1">
    <citation type="submission" date="2023-09" db="EMBL/GenBank/DDBJ databases">
        <authorList>
            <person name="Rey-Velasco X."/>
        </authorList>
    </citation>
    <scope>NUCLEOTIDE SEQUENCE [LARGE SCALE GENOMIC DNA]</scope>
    <source>
        <strain evidence="1 2">F260</strain>
    </source>
</reference>
<accession>A0ABU3CNJ1</accession>
<sequence>MTSIENNLKIIPKAEDPLITIDNVLIRLDEIILEAEKNEDTLGYFAVLYRRVTLEVKEGIIAGYFEDGERMEQLDVVFAKKYLDAYDDYQNGNAVSKSWQKAFELSKESWPITMQHLLIGMNAHINLDLGIAAAEVSGDSPIENLKVDFFRINEILAALVEEVQHNLATIWPPLRKILLKTGKYDNLVVDFSMKIARDGAWRFAQTLAGTAGEAKRQCILTRDIAVANKSSLITSDKFALRLLLWIVRIGELGTVSDKIRKMKVSHSEKTIIKLKEV</sequence>
<gene>
    <name evidence="1" type="ORF">RM545_14610</name>
</gene>
<name>A0ABU3CNJ1_9FLAO</name>
<comment type="caution">
    <text evidence="1">The sequence shown here is derived from an EMBL/GenBank/DDBJ whole genome shotgun (WGS) entry which is preliminary data.</text>
</comment>
<keyword evidence="2" id="KW-1185">Reference proteome</keyword>
<dbReference type="Pfam" id="PF19458">
    <property type="entry name" value="DUF5995"/>
    <property type="match status" value="1"/>
</dbReference>
<dbReference type="InterPro" id="IPR046037">
    <property type="entry name" value="DUF5995"/>
</dbReference>
<organism evidence="1 2">
    <name type="scientific">Autumnicola lenta</name>
    <dbReference type="NCBI Taxonomy" id="3075593"/>
    <lineage>
        <taxon>Bacteria</taxon>
        <taxon>Pseudomonadati</taxon>
        <taxon>Bacteroidota</taxon>
        <taxon>Flavobacteriia</taxon>
        <taxon>Flavobacteriales</taxon>
        <taxon>Flavobacteriaceae</taxon>
        <taxon>Autumnicola</taxon>
    </lineage>
</organism>